<dbReference type="PANTHER" id="PTHR32518">
    <property type="match status" value="1"/>
</dbReference>
<evidence type="ECO:0000256" key="8">
    <source>
        <dbReference type="ARBA" id="ARBA00022679"/>
    </source>
</evidence>
<dbReference type="EC" id="2.4.1.25" evidence="4"/>
<dbReference type="InterPro" id="IPR003385">
    <property type="entry name" value="Glyco_hydro_77"/>
</dbReference>
<accession>A0A9D1E0H0</accession>
<proteinExistence type="inferred from homology"/>
<dbReference type="AlphaFoldDB" id="A0A9D1E0H0"/>
<evidence type="ECO:0000256" key="1">
    <source>
        <dbReference type="ARBA" id="ARBA00000439"/>
    </source>
</evidence>
<evidence type="ECO:0000256" key="7">
    <source>
        <dbReference type="ARBA" id="ARBA00022676"/>
    </source>
</evidence>
<dbReference type="SMART" id="SM01065">
    <property type="entry name" value="CBM_2"/>
    <property type="match status" value="2"/>
</dbReference>
<name>A0A9D1E0H0_9BACT</name>
<dbReference type="InterPro" id="IPR017853">
    <property type="entry name" value="GH"/>
</dbReference>
<dbReference type="GO" id="GO:0005737">
    <property type="term" value="C:cytoplasm"/>
    <property type="evidence" value="ECO:0007669"/>
    <property type="project" value="UniProtKB-SubCell"/>
</dbReference>
<evidence type="ECO:0000313" key="13">
    <source>
        <dbReference type="EMBL" id="HIR62308.1"/>
    </source>
</evidence>
<dbReference type="CDD" id="cd05467">
    <property type="entry name" value="CBM20"/>
    <property type="match status" value="1"/>
</dbReference>
<evidence type="ECO:0000256" key="5">
    <source>
        <dbReference type="ARBA" id="ARBA00020295"/>
    </source>
</evidence>
<dbReference type="GO" id="GO:0005975">
    <property type="term" value="P:carbohydrate metabolic process"/>
    <property type="evidence" value="ECO:0007669"/>
    <property type="project" value="InterPro"/>
</dbReference>
<dbReference type="SUPFAM" id="SSF49452">
    <property type="entry name" value="Starch-binding domain-like"/>
    <property type="match status" value="2"/>
</dbReference>
<dbReference type="Pfam" id="PF02446">
    <property type="entry name" value="Glyco_hydro_77"/>
    <property type="match status" value="1"/>
</dbReference>
<keyword evidence="9" id="KW-0119">Carbohydrate metabolism</keyword>
<feature type="domain" description="CBM20" evidence="12">
    <location>
        <begin position="125"/>
        <end position="231"/>
    </location>
</feature>
<keyword evidence="6" id="KW-0963">Cytoplasm</keyword>
<evidence type="ECO:0000256" key="4">
    <source>
        <dbReference type="ARBA" id="ARBA00012560"/>
    </source>
</evidence>
<dbReference type="Proteomes" id="UP000886744">
    <property type="component" value="Unassembled WGS sequence"/>
</dbReference>
<keyword evidence="8" id="KW-0808">Transferase</keyword>
<dbReference type="InterPro" id="IPR013783">
    <property type="entry name" value="Ig-like_fold"/>
</dbReference>
<reference evidence="13" key="2">
    <citation type="journal article" date="2021" name="PeerJ">
        <title>Extensive microbial diversity within the chicken gut microbiome revealed by metagenomics and culture.</title>
        <authorList>
            <person name="Gilroy R."/>
            <person name="Ravi A."/>
            <person name="Getino M."/>
            <person name="Pursley I."/>
            <person name="Horton D.L."/>
            <person name="Alikhan N.F."/>
            <person name="Baker D."/>
            <person name="Gharbi K."/>
            <person name="Hall N."/>
            <person name="Watson M."/>
            <person name="Adriaenssens E.M."/>
            <person name="Foster-Nyarko E."/>
            <person name="Jarju S."/>
            <person name="Secka A."/>
            <person name="Antonio M."/>
            <person name="Oren A."/>
            <person name="Chaudhuri R.R."/>
            <person name="La Ragione R."/>
            <person name="Hildebrand F."/>
            <person name="Pallen M.J."/>
        </authorList>
    </citation>
    <scope>NUCLEOTIDE SEQUENCE</scope>
    <source>
        <strain evidence="13">ChiHjej13B12-12457</strain>
    </source>
</reference>
<dbReference type="Pfam" id="PF00686">
    <property type="entry name" value="CBM_20"/>
    <property type="match status" value="2"/>
</dbReference>
<dbReference type="SUPFAM" id="SSF51445">
    <property type="entry name" value="(Trans)glycosidases"/>
    <property type="match status" value="1"/>
</dbReference>
<evidence type="ECO:0000256" key="3">
    <source>
        <dbReference type="ARBA" id="ARBA00005684"/>
    </source>
</evidence>
<dbReference type="InterPro" id="IPR013784">
    <property type="entry name" value="Carb-bd-like_fold"/>
</dbReference>
<comment type="catalytic activity">
    <reaction evidence="1">
        <text>Transfers a segment of a (1-&gt;4)-alpha-D-glucan to a new position in an acceptor, which may be glucose or a (1-&gt;4)-alpha-D-glucan.</text>
        <dbReference type="EC" id="2.4.1.25"/>
    </reaction>
</comment>
<feature type="domain" description="CBM20" evidence="12">
    <location>
        <begin position="1"/>
        <end position="99"/>
    </location>
</feature>
<organism evidence="13 14">
    <name type="scientific">Candidatus Coprenecus avistercoris</name>
    <dbReference type="NCBI Taxonomy" id="2840730"/>
    <lineage>
        <taxon>Bacteria</taxon>
        <taxon>Pseudomonadati</taxon>
        <taxon>Bacteroidota</taxon>
        <taxon>Bacteroidia</taxon>
        <taxon>Bacteroidales</taxon>
        <taxon>Rikenellaceae</taxon>
        <taxon>Rikenellaceae incertae sedis</taxon>
        <taxon>Candidatus Coprenecus</taxon>
    </lineage>
</organism>
<evidence type="ECO:0000256" key="2">
    <source>
        <dbReference type="ARBA" id="ARBA00004496"/>
    </source>
</evidence>
<evidence type="ECO:0000259" key="12">
    <source>
        <dbReference type="PROSITE" id="PS51166"/>
    </source>
</evidence>
<dbReference type="InterPro" id="IPR002044">
    <property type="entry name" value="CBM20"/>
</dbReference>
<dbReference type="GO" id="GO:0004134">
    <property type="term" value="F:4-alpha-glucanotransferase activity"/>
    <property type="evidence" value="ECO:0007669"/>
    <property type="project" value="UniProtKB-EC"/>
</dbReference>
<dbReference type="EMBL" id="DVHI01000030">
    <property type="protein sequence ID" value="HIR62308.1"/>
    <property type="molecule type" value="Genomic_DNA"/>
</dbReference>
<protein>
    <recommendedName>
        <fullName evidence="5">4-alpha-glucanotransferase</fullName>
        <ecNumber evidence="4">2.4.1.25</ecNumber>
    </recommendedName>
    <alternativeName>
        <fullName evidence="10">Amylomaltase</fullName>
    </alternativeName>
    <alternativeName>
        <fullName evidence="11">Disproportionating enzyme</fullName>
    </alternativeName>
</protein>
<dbReference type="PROSITE" id="PS51166">
    <property type="entry name" value="CBM20"/>
    <property type="match status" value="2"/>
</dbReference>
<evidence type="ECO:0000256" key="10">
    <source>
        <dbReference type="ARBA" id="ARBA00031423"/>
    </source>
</evidence>
<evidence type="ECO:0000256" key="11">
    <source>
        <dbReference type="ARBA" id="ARBA00031501"/>
    </source>
</evidence>
<dbReference type="PANTHER" id="PTHR32518:SF3">
    <property type="entry name" value="4-ALPHA-GLUCANOTRANSFERASE"/>
    <property type="match status" value="1"/>
</dbReference>
<dbReference type="GO" id="GO:2001070">
    <property type="term" value="F:starch binding"/>
    <property type="evidence" value="ECO:0007669"/>
    <property type="project" value="InterPro"/>
</dbReference>
<comment type="similarity">
    <text evidence="3">Belongs to the disproportionating enzyme family.</text>
</comment>
<gene>
    <name evidence="13" type="ORF">IAC94_02140</name>
</gene>
<evidence type="ECO:0000256" key="6">
    <source>
        <dbReference type="ARBA" id="ARBA00022490"/>
    </source>
</evidence>
<evidence type="ECO:0000313" key="14">
    <source>
        <dbReference type="Proteomes" id="UP000886744"/>
    </source>
</evidence>
<reference evidence="13" key="1">
    <citation type="submission" date="2020-10" db="EMBL/GenBank/DDBJ databases">
        <authorList>
            <person name="Gilroy R."/>
        </authorList>
    </citation>
    <scope>NUCLEOTIDE SEQUENCE</scope>
    <source>
        <strain evidence="13">ChiHjej13B12-12457</strain>
    </source>
</reference>
<sequence length="888" mass="102167">MIIHFSINFRTAWGQNLYISGSVPELGGGDPAKAVPMNYTPGDFWKTDIKITDLEERVLSYKYFVKSDNGSTFYEAGSARVLGLNSASRELFLNDEWQGNSADAPFLTAPFSEIFFSHAHRESTQTHLHSREVIIRVTAPAVEQDCVLAICGDVPLLGGWNPAMALEMTPVHGSRWTVHLPAGKLGRRLEFKFIKRNTSDGSIIWEDRDNRVLELPGDITPHQTWSVEYSQAAFHLGRPRFSGTAVPVFALKTQNSCGIGDFTDLKTFGDWIRSIGQNVIQILPVNDTTSTGTWTDSYPYGGITVMALHPIFISIPAIGPLRNPGQRSAYTRERKALEALTAIDYEKVLALKNKYLRIQFETYKEDTFAEPKFLSFYRSNKSWLLPYCAFCALRDSHGTADFSQWGEDSRCTPGLLARVNSEDSPLYPEISFHIFTQYHLHRQLLDAVQYLHSLGIALKGDIPIGITRNSADAWASTELFHMDSQAGAPPDDFAAEGQNWGFPTYDWDRMAEDGYRWWKERFRHMSEYFDAYRIDHVLGFFRIWEIPQEQTKGLMGHFSPALPMDCGEILSFGFGFDFARHATPYIRYWQLKEMFGEHTEEVMSKYLNSNEYEVFTLKEEFNTQRKIEEYFGPEQNDIKDGLQALVSEVLFLEDSKRPGLFHPRISAQFTYSYRDLPEDQKAAYNRLYDHFFYKRHNEFWRDSALRKLPEVTAATDMLTCAEDLGMIPDCVPEVIRDLKILSLEIFRMSKDPREPFGDPARYPYMSVCTTGTHDTSTLRQWWEEDRGISSEYWHRMLHEGGDAPYFCEPWLCEKIIRMHTASPAMLTILPLQDWLSVDGDVRAQDPAAERINVPSIPKYYWRYRMHLPIEELTANQKLTAKLKELSRR</sequence>
<dbReference type="Gene3D" id="2.60.40.10">
    <property type="entry name" value="Immunoglobulins"/>
    <property type="match status" value="2"/>
</dbReference>
<comment type="subcellular location">
    <subcellularLocation>
        <location evidence="2">Cytoplasm</location>
    </subcellularLocation>
</comment>
<comment type="caution">
    <text evidence="13">The sequence shown here is derived from an EMBL/GenBank/DDBJ whole genome shotgun (WGS) entry which is preliminary data.</text>
</comment>
<dbReference type="Gene3D" id="3.20.20.80">
    <property type="entry name" value="Glycosidases"/>
    <property type="match status" value="2"/>
</dbReference>
<keyword evidence="7" id="KW-0328">Glycosyltransferase</keyword>
<evidence type="ECO:0000256" key="9">
    <source>
        <dbReference type="ARBA" id="ARBA00023277"/>
    </source>
</evidence>